<evidence type="ECO:0000313" key="2">
    <source>
        <dbReference type="EMBL" id="NLW35976.1"/>
    </source>
</evidence>
<proteinExistence type="predicted"/>
<evidence type="ECO:0000259" key="1">
    <source>
        <dbReference type="Pfam" id="PF26345"/>
    </source>
</evidence>
<feature type="domain" description="ScoMcrA-like N-terminal head" evidence="1">
    <location>
        <begin position="26"/>
        <end position="81"/>
    </location>
</feature>
<accession>A0A971M6D8</accession>
<reference evidence="2" key="2">
    <citation type="submission" date="2020-01" db="EMBL/GenBank/DDBJ databases">
        <authorList>
            <person name="Campanaro S."/>
        </authorList>
    </citation>
    <scope>NUCLEOTIDE SEQUENCE</scope>
    <source>
        <strain evidence="2">AS06rmzACSIP_7</strain>
    </source>
</reference>
<gene>
    <name evidence="2" type="ORF">GXY80_10930</name>
</gene>
<dbReference type="Proteomes" id="UP000777265">
    <property type="component" value="Unassembled WGS sequence"/>
</dbReference>
<dbReference type="EMBL" id="JAAYEE010000195">
    <property type="protein sequence ID" value="NLW35976.1"/>
    <property type="molecule type" value="Genomic_DNA"/>
</dbReference>
<evidence type="ECO:0000313" key="3">
    <source>
        <dbReference type="Proteomes" id="UP000777265"/>
    </source>
</evidence>
<dbReference type="Pfam" id="PF26345">
    <property type="entry name" value="ScoMcrA_N"/>
    <property type="match status" value="1"/>
</dbReference>
<protein>
    <recommendedName>
        <fullName evidence="1">ScoMcrA-like N-terminal head domain-containing protein</fullName>
    </recommendedName>
</protein>
<sequence length="89" mass="9940">MIPQISAHNVETAVRRIDHEEIDKRRASTKYCLVIGNQHYPPKYVISLAVEDAIGRPLSLREFSGGKETNDRLSNLGFKVIKCKCGGSL</sequence>
<dbReference type="InterPro" id="IPR058807">
    <property type="entry name" value="ScoMcrA_N"/>
</dbReference>
<reference evidence="2" key="1">
    <citation type="journal article" date="2020" name="Biotechnol. Biofuels">
        <title>New insights from the biogas microbiome by comprehensive genome-resolved metagenomics of nearly 1600 species originating from multiple anaerobic digesters.</title>
        <authorList>
            <person name="Campanaro S."/>
            <person name="Treu L."/>
            <person name="Rodriguez-R L.M."/>
            <person name="Kovalovszki A."/>
            <person name="Ziels R.M."/>
            <person name="Maus I."/>
            <person name="Zhu X."/>
            <person name="Kougias P.G."/>
            <person name="Basile A."/>
            <person name="Luo G."/>
            <person name="Schluter A."/>
            <person name="Konstantinidis K.T."/>
            <person name="Angelidaki I."/>
        </authorList>
    </citation>
    <scope>NUCLEOTIDE SEQUENCE</scope>
    <source>
        <strain evidence="2">AS06rmzACSIP_7</strain>
    </source>
</reference>
<organism evidence="2 3">
    <name type="scientific">Syntrophorhabdus aromaticivorans</name>
    <dbReference type="NCBI Taxonomy" id="328301"/>
    <lineage>
        <taxon>Bacteria</taxon>
        <taxon>Pseudomonadati</taxon>
        <taxon>Thermodesulfobacteriota</taxon>
        <taxon>Syntrophorhabdia</taxon>
        <taxon>Syntrophorhabdales</taxon>
        <taxon>Syntrophorhabdaceae</taxon>
        <taxon>Syntrophorhabdus</taxon>
    </lineage>
</organism>
<comment type="caution">
    <text evidence="2">The sequence shown here is derived from an EMBL/GenBank/DDBJ whole genome shotgun (WGS) entry which is preliminary data.</text>
</comment>
<dbReference type="AlphaFoldDB" id="A0A971M6D8"/>
<name>A0A971M6D8_9BACT</name>